<protein>
    <submittedName>
        <fullName evidence="2">Helix-turn-helix transcriptional regulator</fullName>
    </submittedName>
</protein>
<reference evidence="2 3" key="1">
    <citation type="submission" date="2020-08" db="EMBL/GenBank/DDBJ databases">
        <title>Genome public.</title>
        <authorList>
            <person name="Liu C."/>
            <person name="Sun Q."/>
        </authorList>
    </citation>
    <scope>NUCLEOTIDE SEQUENCE [LARGE SCALE GENOMIC DNA]</scope>
    <source>
        <strain evidence="2 3">BX3</strain>
    </source>
</reference>
<accession>A0ABR7MXF8</accession>
<keyword evidence="3" id="KW-1185">Reference proteome</keyword>
<name>A0ABR7MXF8_9FIRM</name>
<dbReference type="Gene3D" id="1.10.260.40">
    <property type="entry name" value="lambda repressor-like DNA-binding domains"/>
    <property type="match status" value="1"/>
</dbReference>
<proteinExistence type="predicted"/>
<evidence type="ECO:0000259" key="1">
    <source>
        <dbReference type="PROSITE" id="PS50943"/>
    </source>
</evidence>
<sequence>MFPKKIKITDELIQLIIDTRKEHNLTAYQLSEKIGKNKSWLPNIENRRTKNISRDDLILLFKDFAKEENMDAEEFVIKYLSPTATVELNDNVSVPNHYLQNSMGIYSPDHDMLHISDEERIKRMEYYIQDKPYEVDLMRLKKNLKDLSDTIIDEFSYCETPDDRRNMINLVKTMRVNFQGEFAYTQKLYQFPLFHGDAETCFGKTVGEDYLQKTNSNIESFSAKQKLLYSYADICSDINFEEGNYNLFVDLILINEKTDIEKLDDVLFGFESFIYELHEYLLAAKNEALINHHPCKINFIRLFEHIIKSLNDFISNVKLDYHFEYTMPTQDTDIDELIKKCLELNTITYGIKQAIRNKKQ</sequence>
<dbReference type="InterPro" id="IPR010982">
    <property type="entry name" value="Lambda_DNA-bd_dom_sf"/>
</dbReference>
<gene>
    <name evidence="2" type="ORF">H8700_10695</name>
</gene>
<feature type="domain" description="HTH cro/C1-type" evidence="1">
    <location>
        <begin position="16"/>
        <end position="60"/>
    </location>
</feature>
<dbReference type="SUPFAM" id="SSF47413">
    <property type="entry name" value="lambda repressor-like DNA-binding domains"/>
    <property type="match status" value="1"/>
</dbReference>
<dbReference type="RefSeq" id="WP_249305619.1">
    <property type="nucleotide sequence ID" value="NZ_JACRSW010000035.1"/>
</dbReference>
<dbReference type="EMBL" id="JACRSW010000035">
    <property type="protein sequence ID" value="MBC8558170.1"/>
    <property type="molecule type" value="Genomic_DNA"/>
</dbReference>
<comment type="caution">
    <text evidence="2">The sequence shown here is derived from an EMBL/GenBank/DDBJ whole genome shotgun (WGS) entry which is preliminary data.</text>
</comment>
<organism evidence="2 3">
    <name type="scientific">Jutongia hominis</name>
    <dbReference type="NCBI Taxonomy" id="2763664"/>
    <lineage>
        <taxon>Bacteria</taxon>
        <taxon>Bacillati</taxon>
        <taxon>Bacillota</taxon>
        <taxon>Clostridia</taxon>
        <taxon>Lachnospirales</taxon>
        <taxon>Lachnospiraceae</taxon>
        <taxon>Jutongia</taxon>
    </lineage>
</organism>
<dbReference type="PROSITE" id="PS50943">
    <property type="entry name" value="HTH_CROC1"/>
    <property type="match status" value="1"/>
</dbReference>
<dbReference type="Proteomes" id="UP000637513">
    <property type="component" value="Unassembled WGS sequence"/>
</dbReference>
<evidence type="ECO:0000313" key="2">
    <source>
        <dbReference type="EMBL" id="MBC8558170.1"/>
    </source>
</evidence>
<dbReference type="CDD" id="cd00093">
    <property type="entry name" value="HTH_XRE"/>
    <property type="match status" value="1"/>
</dbReference>
<evidence type="ECO:0000313" key="3">
    <source>
        <dbReference type="Proteomes" id="UP000637513"/>
    </source>
</evidence>
<dbReference type="InterPro" id="IPR001387">
    <property type="entry name" value="Cro/C1-type_HTH"/>
</dbReference>